<reference evidence="3" key="1">
    <citation type="submission" date="2021-02" db="EMBL/GenBank/DDBJ databases">
        <authorList>
            <person name="Dougan E. K."/>
            <person name="Rhodes N."/>
            <person name="Thang M."/>
            <person name="Chan C."/>
        </authorList>
    </citation>
    <scope>NUCLEOTIDE SEQUENCE</scope>
</reference>
<evidence type="ECO:0000256" key="1">
    <source>
        <dbReference type="SAM" id="Phobius"/>
    </source>
</evidence>
<dbReference type="Proteomes" id="UP000649617">
    <property type="component" value="Unassembled WGS sequence"/>
</dbReference>
<feature type="signal peptide" evidence="2">
    <location>
        <begin position="1"/>
        <end position="19"/>
    </location>
</feature>
<proteinExistence type="predicted"/>
<dbReference type="PANTHER" id="PTHR31563:SF10">
    <property type="entry name" value="ION CHANNEL POLLUX-RELATED"/>
    <property type="match status" value="1"/>
</dbReference>
<dbReference type="AlphaFoldDB" id="A0A812IVY0"/>
<feature type="transmembrane region" description="Helical" evidence="1">
    <location>
        <begin position="76"/>
        <end position="93"/>
    </location>
</feature>
<dbReference type="InterPro" id="IPR044849">
    <property type="entry name" value="CASTOR/POLLUX/SYM8-like"/>
</dbReference>
<keyword evidence="2" id="KW-0732">Signal</keyword>
<keyword evidence="4" id="KW-1185">Reference proteome</keyword>
<comment type="caution">
    <text evidence="3">The sequence shown here is derived from an EMBL/GenBank/DDBJ whole genome shotgun (WGS) entry which is preliminary data.</text>
</comment>
<keyword evidence="1" id="KW-1133">Transmembrane helix</keyword>
<gene>
    <name evidence="3" type="ORF">SPIL2461_LOCUS768</name>
</gene>
<evidence type="ECO:0000313" key="3">
    <source>
        <dbReference type="EMBL" id="CAE7172250.1"/>
    </source>
</evidence>
<accession>A0A812IVY0</accession>
<feature type="transmembrane region" description="Helical" evidence="1">
    <location>
        <begin position="131"/>
        <end position="156"/>
    </location>
</feature>
<keyword evidence="1" id="KW-0812">Transmembrane</keyword>
<dbReference type="OrthoDB" id="414047at2759"/>
<feature type="transmembrane region" description="Helical" evidence="1">
    <location>
        <begin position="183"/>
        <end position="204"/>
    </location>
</feature>
<dbReference type="EMBL" id="CAJNIZ010000671">
    <property type="protein sequence ID" value="CAE7172250.1"/>
    <property type="molecule type" value="Genomic_DNA"/>
</dbReference>
<organism evidence="3 4">
    <name type="scientific">Symbiodinium pilosum</name>
    <name type="common">Dinoflagellate</name>
    <dbReference type="NCBI Taxonomy" id="2952"/>
    <lineage>
        <taxon>Eukaryota</taxon>
        <taxon>Sar</taxon>
        <taxon>Alveolata</taxon>
        <taxon>Dinophyceae</taxon>
        <taxon>Suessiales</taxon>
        <taxon>Symbiodiniaceae</taxon>
        <taxon>Symbiodinium</taxon>
    </lineage>
</organism>
<evidence type="ECO:0000256" key="2">
    <source>
        <dbReference type="SAM" id="SignalP"/>
    </source>
</evidence>
<name>A0A812IVY0_SYMPI</name>
<keyword evidence="1" id="KW-0472">Membrane</keyword>
<dbReference type="Gene3D" id="3.40.50.720">
    <property type="entry name" value="NAD(P)-binding Rossmann-like Domain"/>
    <property type="match status" value="1"/>
</dbReference>
<sequence length="499" mass="54343">MRWLLFALLASASATTVRTPNNPNSLNSTQPRLRKAAFVEGHGSAVAVAAQAQAPAAPPPTTGPSAHDVWRLFRQLLGYGVLACGAAFWAYWVPVKLHSEHEKFLAEKLEGRTFNMYLAYRFNFWMDSEGLAAMGIILAVGVLSLLTAGAFLYALFVGGSPVTGLWICFVWASAASVDPAAPAIMGFVGILSTLGGLVLLAVLLTTISDYFAKQVEASKAGRDPVVEGGHLLLLGHSVQTKQLLEEFAACEADDKPTTVVILAGQKKQEVEEEIVSWNTELGDLKLVVRSGKCCDKTDLWKVGADCAKRIVIPENPNMSKDESDASQMGILLTLRNQGKSGWPNDGHVAMSTCISTNRAYMQELYKDKAFILTSETIGRMMVQGVQDQGLCSVFNQLTGFDGDEFYVAGAEELGVVGKTFLELPFWFPVTVPWEWCGMGSTSSTPTNLWRYSRMTQSSSWRMMMTPSSLLRVPISISLGGQVSASLPNFRRPMQMMGKR</sequence>
<dbReference type="PANTHER" id="PTHR31563">
    <property type="entry name" value="ION CHANNEL POLLUX-RELATED"/>
    <property type="match status" value="1"/>
</dbReference>
<dbReference type="GO" id="GO:0006811">
    <property type="term" value="P:monoatomic ion transport"/>
    <property type="evidence" value="ECO:0007669"/>
    <property type="project" value="InterPro"/>
</dbReference>
<feature type="chain" id="PRO_5032551548" evidence="2">
    <location>
        <begin position="20"/>
        <end position="499"/>
    </location>
</feature>
<evidence type="ECO:0000313" key="4">
    <source>
        <dbReference type="Proteomes" id="UP000649617"/>
    </source>
</evidence>
<protein>
    <submittedName>
        <fullName evidence="3">Uncharacterized protein</fullName>
    </submittedName>
</protein>